<sequence>MKNSYQYGIGRVRALEAYLMTKQQIERMAGSESFEATFAVLSETPYAETLPRLKTAFDFEELVKLEFIALEDLLLKLSFNHPVIASLFAKRIYTTSPFEVDKQYFANLRKACKTTQSPLIKNFIKHMIDSVNLKSLLRSRSKEELFSAFIPGGLLDRDLILSLSGKSLDEIISRLEFSPYFPAIKVSFPHLFERQLDNFMINEFKRAKYLASGLDPLVGFFLAKENELKTIRFILICKKNSVVSKEINERVRINYA</sequence>
<dbReference type="Proteomes" id="UP000231343">
    <property type="component" value="Unassembled WGS sequence"/>
</dbReference>
<dbReference type="GO" id="GO:0046961">
    <property type="term" value="F:proton-transporting ATPase activity, rotational mechanism"/>
    <property type="evidence" value="ECO:0007669"/>
    <property type="project" value="InterPro"/>
</dbReference>
<dbReference type="AlphaFoldDB" id="A0A2H0XTJ5"/>
<dbReference type="PANTHER" id="PTHR38682">
    <property type="entry name" value="V-TYPE ATP SYNTHASE SUBUNIT C"/>
    <property type="match status" value="1"/>
</dbReference>
<dbReference type="SUPFAM" id="SSF103486">
    <property type="entry name" value="V-type ATP synthase subunit C"/>
    <property type="match status" value="1"/>
</dbReference>
<dbReference type="PANTHER" id="PTHR38682:SF1">
    <property type="entry name" value="V-TYPE ATP SYNTHASE SUBUNIT C"/>
    <property type="match status" value="1"/>
</dbReference>
<dbReference type="EMBL" id="PEYM01000142">
    <property type="protein sequence ID" value="PIS28270.1"/>
    <property type="molecule type" value="Genomic_DNA"/>
</dbReference>
<dbReference type="InterPro" id="IPR036079">
    <property type="entry name" value="ATPase_csu/dsu_sf"/>
</dbReference>
<organism evidence="3 4">
    <name type="scientific">Candidatus Saganbacteria bacterium CG08_land_8_20_14_0_20_45_16</name>
    <dbReference type="NCBI Taxonomy" id="2014293"/>
    <lineage>
        <taxon>Bacteria</taxon>
        <taxon>Bacillati</taxon>
        <taxon>Saganbacteria</taxon>
    </lineage>
</organism>
<comment type="caution">
    <text evidence="3">The sequence shown here is derived from an EMBL/GenBank/DDBJ whole genome shotgun (WGS) entry which is preliminary data.</text>
</comment>
<dbReference type="Gene3D" id="1.10.132.50">
    <property type="entry name" value="ATP synthase (C/AC39) subunit, domain 3"/>
    <property type="match status" value="2"/>
</dbReference>
<accession>A0A2H0XTJ5</accession>
<evidence type="ECO:0008006" key="5">
    <source>
        <dbReference type="Google" id="ProtNLM"/>
    </source>
</evidence>
<dbReference type="Pfam" id="PF01992">
    <property type="entry name" value="vATP-synt_AC39"/>
    <property type="match status" value="1"/>
</dbReference>
<dbReference type="InterPro" id="IPR050873">
    <property type="entry name" value="V-ATPase_V0D/AC39_subunit"/>
</dbReference>
<evidence type="ECO:0000313" key="4">
    <source>
        <dbReference type="Proteomes" id="UP000231343"/>
    </source>
</evidence>
<name>A0A2H0XTJ5_UNCSA</name>
<keyword evidence="1" id="KW-0813">Transport</keyword>
<evidence type="ECO:0000313" key="3">
    <source>
        <dbReference type="EMBL" id="PIS28270.1"/>
    </source>
</evidence>
<protein>
    <recommendedName>
        <fullName evidence="5">V-type ATP synthase subunit C</fullName>
    </recommendedName>
</protein>
<dbReference type="InterPro" id="IPR002843">
    <property type="entry name" value="ATPase_V0-cplx_csu/dsu"/>
</dbReference>
<reference evidence="3 4" key="1">
    <citation type="submission" date="2017-09" db="EMBL/GenBank/DDBJ databases">
        <title>Depth-based differentiation of microbial function through sediment-hosted aquifers and enrichment of novel symbionts in the deep terrestrial subsurface.</title>
        <authorList>
            <person name="Probst A.J."/>
            <person name="Ladd B."/>
            <person name="Jarett J.K."/>
            <person name="Geller-Mcgrath D.E."/>
            <person name="Sieber C.M."/>
            <person name="Emerson J.B."/>
            <person name="Anantharaman K."/>
            <person name="Thomas B.C."/>
            <person name="Malmstrom R."/>
            <person name="Stieglmeier M."/>
            <person name="Klingl A."/>
            <person name="Woyke T."/>
            <person name="Ryan C.M."/>
            <person name="Banfield J.F."/>
        </authorList>
    </citation>
    <scope>NUCLEOTIDE SEQUENCE [LARGE SCALE GENOMIC DNA]</scope>
    <source>
        <strain evidence="3">CG08_land_8_20_14_0_20_45_16</strain>
    </source>
</reference>
<dbReference type="InterPro" id="IPR044911">
    <property type="entry name" value="V-type_ATPase_csu/dsu_dom_3"/>
</dbReference>
<gene>
    <name evidence="3" type="ORF">COT42_08640</name>
</gene>
<keyword evidence="2" id="KW-0406">Ion transport</keyword>
<evidence type="ECO:0000256" key="1">
    <source>
        <dbReference type="ARBA" id="ARBA00022448"/>
    </source>
</evidence>
<proteinExistence type="predicted"/>
<evidence type="ECO:0000256" key="2">
    <source>
        <dbReference type="ARBA" id="ARBA00023065"/>
    </source>
</evidence>